<accession>A0A1G7R9R7</accession>
<feature type="compositionally biased region" description="Gly residues" evidence="1">
    <location>
        <begin position="222"/>
        <end position="231"/>
    </location>
</feature>
<feature type="region of interest" description="Disordered" evidence="1">
    <location>
        <begin position="1"/>
        <end position="99"/>
    </location>
</feature>
<feature type="compositionally biased region" description="Basic and acidic residues" evidence="1">
    <location>
        <begin position="1"/>
        <end position="10"/>
    </location>
</feature>
<dbReference type="OrthoDB" id="3872225at2"/>
<feature type="region of interest" description="Disordered" evidence="1">
    <location>
        <begin position="344"/>
        <end position="383"/>
    </location>
</feature>
<evidence type="ECO:0008006" key="5">
    <source>
        <dbReference type="Google" id="ProtNLM"/>
    </source>
</evidence>
<keyword evidence="2" id="KW-0812">Transmembrane</keyword>
<name>A0A1G7R9R7_9ACTN</name>
<evidence type="ECO:0000313" key="3">
    <source>
        <dbReference type="EMBL" id="SDG07395.1"/>
    </source>
</evidence>
<evidence type="ECO:0000256" key="1">
    <source>
        <dbReference type="SAM" id="MobiDB-lite"/>
    </source>
</evidence>
<reference evidence="3 4" key="1">
    <citation type="submission" date="2016-10" db="EMBL/GenBank/DDBJ databases">
        <authorList>
            <person name="de Groot N.N."/>
        </authorList>
    </citation>
    <scope>NUCLEOTIDE SEQUENCE [LARGE SCALE GENOMIC DNA]</scope>
    <source>
        <strain evidence="3 4">CGMCC 4.1859</strain>
    </source>
</reference>
<dbReference type="EMBL" id="FNAX01000014">
    <property type="protein sequence ID" value="SDG07395.1"/>
    <property type="molecule type" value="Genomic_DNA"/>
</dbReference>
<organism evidence="3 4">
    <name type="scientific">Streptomyces griseoaurantiacus</name>
    <dbReference type="NCBI Taxonomy" id="68213"/>
    <lineage>
        <taxon>Bacteria</taxon>
        <taxon>Bacillati</taxon>
        <taxon>Actinomycetota</taxon>
        <taxon>Actinomycetes</taxon>
        <taxon>Kitasatosporales</taxon>
        <taxon>Streptomycetaceae</taxon>
        <taxon>Streptomyces</taxon>
        <taxon>Streptomyces aurantiacus group</taxon>
    </lineage>
</organism>
<evidence type="ECO:0000256" key="2">
    <source>
        <dbReference type="SAM" id="Phobius"/>
    </source>
</evidence>
<proteinExistence type="predicted"/>
<dbReference type="Proteomes" id="UP000198614">
    <property type="component" value="Unassembled WGS sequence"/>
</dbReference>
<sequence>MTEHRSKPDDGQQAGNENVNDRRPEDHGRTAAPGDTTADRSATAEPEPEADPERTGMAAGRDRLLAALGDTSASAENGDGTVHGNGDGSNRSDDELGLAPDETALRDVLHSAVGDLEPREGTLEHLRRAVPARRARKRQALVGMAAAALFAGTAVPALVHVSNATGSHADPSIAGQASQAHGGTGKDKDGEGDSGDSSGPSHSVRDKDKAGSGGAHDKGGGKGRSAGGGSTASGSGLADCTAVQLGGATSSVAAADSVGVVYGTFRVANISGRACTFSGSGTVGTAAQGAADASQLTVVSHVAGDAATGLPDPSQELASLILKPGMAYEVKFAWVPSATCPTAGGAGGGSGGPTPDPTTSDGSTGTSAGSSATNGNGASSQLLRTDGVADGSVVVSHTAATGSPTVTATIPNACAGTVYRTGVLAGS</sequence>
<feature type="compositionally biased region" description="Basic and acidic residues" evidence="1">
    <location>
        <begin position="19"/>
        <end position="29"/>
    </location>
</feature>
<feature type="compositionally biased region" description="Basic and acidic residues" evidence="1">
    <location>
        <begin position="203"/>
        <end position="220"/>
    </location>
</feature>
<protein>
    <recommendedName>
        <fullName evidence="5">DUF4232 domain-containing protein</fullName>
    </recommendedName>
</protein>
<feature type="transmembrane region" description="Helical" evidence="2">
    <location>
        <begin position="140"/>
        <end position="159"/>
    </location>
</feature>
<keyword evidence="2" id="KW-1133">Transmembrane helix</keyword>
<dbReference type="AlphaFoldDB" id="A0A1G7R9R7"/>
<evidence type="ECO:0000313" key="4">
    <source>
        <dbReference type="Proteomes" id="UP000198614"/>
    </source>
</evidence>
<keyword evidence="2" id="KW-0472">Membrane</keyword>
<feature type="compositionally biased region" description="Low complexity" evidence="1">
    <location>
        <begin position="357"/>
        <end position="380"/>
    </location>
</feature>
<gene>
    <name evidence="3" type="ORF">SAMN05216260_11440</name>
</gene>
<feature type="region of interest" description="Disordered" evidence="1">
    <location>
        <begin position="168"/>
        <end position="233"/>
    </location>
</feature>